<comment type="caution">
    <text evidence="3">The sequence shown here is derived from an EMBL/GenBank/DDBJ whole genome shotgun (WGS) entry which is preliminary data.</text>
</comment>
<accession>A0A1J4J1Q1</accession>
<sequence length="420" mass="49340">MEAFQKERLIKLNQKMADDQRTLTQLQQLYLTHKQSLSELQQQNQNLQRTYDDLKAQSMQKDSETENIFNMVKYINQENDKLNLDIIAFNNKITQGKNDCSIISQRINKAIATKECLISDIQVAQAQVSEYEKNQEQYKQIHINLPEIQQTTKMIQQEIISHQSVIEDQQHIILNLLREDHILEGQRKEENKALELLKQKLNSIKVEIDAKTEMDKKFNDAQSTIERNRKAITKLENSVKVEGKKLLSLKKADQQSKHNTHLLKTSLEKVEDEIKPIKQMIIDLNEELKNRKEKVNNKVADVLKEKTKREIEKFKQMQDKNKDLKEEIEEMKQIVSKLEHEILDIETMTKRIDQEQMSLRIEAASVSPFTDKSDKLQGNGIHVSQPSSFNDHSYPQQNIYPQFRSDYSQYPRPSYRSNGY</sequence>
<keyword evidence="4" id="KW-1185">Reference proteome</keyword>
<evidence type="ECO:0000256" key="2">
    <source>
        <dbReference type="SAM" id="MobiDB-lite"/>
    </source>
</evidence>
<name>A0A1J4J1Q1_9EUKA</name>
<dbReference type="RefSeq" id="XP_068345834.1">
    <property type="nucleotide sequence ID" value="XM_068513518.1"/>
</dbReference>
<dbReference type="GeneID" id="94848222"/>
<dbReference type="EMBL" id="MLAK01001477">
    <property type="protein sequence ID" value="OHS92697.1"/>
    <property type="molecule type" value="Genomic_DNA"/>
</dbReference>
<proteinExistence type="predicted"/>
<evidence type="ECO:0000313" key="3">
    <source>
        <dbReference type="EMBL" id="OHS92697.1"/>
    </source>
</evidence>
<evidence type="ECO:0000256" key="1">
    <source>
        <dbReference type="SAM" id="Coils"/>
    </source>
</evidence>
<feature type="coiled-coil region" evidence="1">
    <location>
        <begin position="267"/>
        <end position="348"/>
    </location>
</feature>
<feature type="compositionally biased region" description="Polar residues" evidence="2">
    <location>
        <begin position="382"/>
        <end position="408"/>
    </location>
</feature>
<feature type="region of interest" description="Disordered" evidence="2">
    <location>
        <begin position="370"/>
        <end position="420"/>
    </location>
</feature>
<feature type="coiled-coil region" evidence="1">
    <location>
        <begin position="187"/>
        <end position="214"/>
    </location>
</feature>
<feature type="coiled-coil region" evidence="1">
    <location>
        <begin position="114"/>
        <end position="141"/>
    </location>
</feature>
<gene>
    <name evidence="3" type="ORF">TRFO_40984</name>
</gene>
<organism evidence="3 4">
    <name type="scientific">Tritrichomonas foetus</name>
    <dbReference type="NCBI Taxonomy" id="1144522"/>
    <lineage>
        <taxon>Eukaryota</taxon>
        <taxon>Metamonada</taxon>
        <taxon>Parabasalia</taxon>
        <taxon>Tritrichomonadida</taxon>
        <taxon>Tritrichomonadidae</taxon>
        <taxon>Tritrichomonas</taxon>
    </lineage>
</organism>
<dbReference type="Proteomes" id="UP000179807">
    <property type="component" value="Unassembled WGS sequence"/>
</dbReference>
<feature type="coiled-coil region" evidence="1">
    <location>
        <begin position="9"/>
        <end position="64"/>
    </location>
</feature>
<reference evidence="3" key="1">
    <citation type="submission" date="2016-10" db="EMBL/GenBank/DDBJ databases">
        <authorList>
            <person name="Benchimol M."/>
            <person name="Almeida L.G."/>
            <person name="Vasconcelos A.T."/>
            <person name="Perreira-Neves A."/>
            <person name="Rosa I.A."/>
            <person name="Tasca T."/>
            <person name="Bogo M.R."/>
            <person name="de Souza W."/>
        </authorList>
    </citation>
    <scope>NUCLEOTIDE SEQUENCE [LARGE SCALE GENOMIC DNA]</scope>
    <source>
        <strain evidence="3">K</strain>
    </source>
</reference>
<dbReference type="VEuPathDB" id="TrichDB:TRFO_40984"/>
<protein>
    <submittedName>
        <fullName evidence="3">Uncharacterized protein</fullName>
    </submittedName>
</protein>
<dbReference type="AlphaFoldDB" id="A0A1J4J1Q1"/>
<keyword evidence="1" id="KW-0175">Coiled coil</keyword>
<evidence type="ECO:0000313" key="4">
    <source>
        <dbReference type="Proteomes" id="UP000179807"/>
    </source>
</evidence>